<evidence type="ECO:0000313" key="1">
    <source>
        <dbReference type="EMBL" id="AKB40874.1"/>
    </source>
</evidence>
<dbReference type="EMBL" id="CP009509">
    <property type="protein sequence ID" value="AKB40874.1"/>
    <property type="molecule type" value="Genomic_DNA"/>
</dbReference>
<evidence type="ECO:0000313" key="2">
    <source>
        <dbReference type="Proteomes" id="UP000033058"/>
    </source>
</evidence>
<dbReference type="HOGENOM" id="CLU_2243878_0_0_2"/>
<proteinExistence type="predicted"/>
<protein>
    <submittedName>
        <fullName evidence="1">Uncharacterized protein</fullName>
    </submittedName>
</protein>
<reference evidence="1 2" key="1">
    <citation type="submission" date="2014-07" db="EMBL/GenBank/DDBJ databases">
        <title>Methanogenic archaea and the global carbon cycle.</title>
        <authorList>
            <person name="Henriksen J.R."/>
            <person name="Luke J."/>
            <person name="Reinhart S."/>
            <person name="Benedict M.N."/>
            <person name="Youngblut N.D."/>
            <person name="Metcalf M.E."/>
            <person name="Whitaker R.J."/>
            <person name="Metcalf W.W."/>
        </authorList>
    </citation>
    <scope>NUCLEOTIDE SEQUENCE [LARGE SCALE GENOMIC DNA]</scope>
    <source>
        <strain evidence="1 2">WWM610</strain>
    </source>
</reference>
<dbReference type="PATRIC" id="fig|1434117.4.peg.2400"/>
<dbReference type="AlphaFoldDB" id="A0A0E3PYF7"/>
<sequence length="104" mass="11003">MVVKTKSVKKVSARKSVKSSAKKAVYKVTASYTGKFETSSAAKAAAMKVKQSGKAQVSPIKKVGKMYGFSVKFAFITPSASVRDQAIKVAKARGAKVTVSTVRV</sequence>
<accession>A0A0E3PYF7</accession>
<dbReference type="Proteomes" id="UP000033058">
    <property type="component" value="Chromosome"/>
</dbReference>
<gene>
    <name evidence="1" type="ORF">MSMAW_1883</name>
</gene>
<name>A0A0E3PYF7_METMZ</name>
<dbReference type="GeneID" id="24851601"/>
<organism evidence="1 2">
    <name type="scientific">Methanosarcina mazei WWM610</name>
    <dbReference type="NCBI Taxonomy" id="1434117"/>
    <lineage>
        <taxon>Archaea</taxon>
        <taxon>Methanobacteriati</taxon>
        <taxon>Methanobacteriota</taxon>
        <taxon>Stenosarchaea group</taxon>
        <taxon>Methanomicrobia</taxon>
        <taxon>Methanosarcinales</taxon>
        <taxon>Methanosarcinaceae</taxon>
        <taxon>Methanosarcina</taxon>
    </lineage>
</organism>
<dbReference type="RefSeq" id="WP_048052948.1">
    <property type="nucleotide sequence ID" value="NZ_CP009509.1"/>
</dbReference>